<keyword evidence="8 9" id="KW-0472">Membrane</keyword>
<feature type="transmembrane region" description="Helical" evidence="9">
    <location>
        <begin position="265"/>
        <end position="287"/>
    </location>
</feature>
<evidence type="ECO:0000256" key="5">
    <source>
        <dbReference type="ARBA" id="ARBA00022692"/>
    </source>
</evidence>
<keyword evidence="4 11" id="KW-0808">Transferase</keyword>
<evidence type="ECO:0000259" key="10">
    <source>
        <dbReference type="Pfam" id="PF00535"/>
    </source>
</evidence>
<dbReference type="OrthoDB" id="9811884at2"/>
<evidence type="ECO:0000256" key="2">
    <source>
        <dbReference type="ARBA" id="ARBA00022475"/>
    </source>
</evidence>
<keyword evidence="6" id="KW-0448">Lipopolysaccharide biosynthesis</keyword>
<dbReference type="RefSeq" id="WP_097318423.1">
    <property type="nucleotide sequence ID" value="NZ_OBDY01000001.1"/>
</dbReference>
<organism evidence="11 12">
    <name type="scientific">Paractinoplanes atraurantiacus</name>
    <dbReference type="NCBI Taxonomy" id="1036182"/>
    <lineage>
        <taxon>Bacteria</taxon>
        <taxon>Bacillati</taxon>
        <taxon>Actinomycetota</taxon>
        <taxon>Actinomycetes</taxon>
        <taxon>Micromonosporales</taxon>
        <taxon>Micromonosporaceae</taxon>
        <taxon>Paractinoplanes</taxon>
    </lineage>
</organism>
<dbReference type="AlphaFoldDB" id="A0A285FSI9"/>
<keyword evidence="3" id="KW-0328">Glycosyltransferase</keyword>
<evidence type="ECO:0000313" key="11">
    <source>
        <dbReference type="EMBL" id="SNY14292.1"/>
    </source>
</evidence>
<evidence type="ECO:0000256" key="4">
    <source>
        <dbReference type="ARBA" id="ARBA00022679"/>
    </source>
</evidence>
<dbReference type="GO" id="GO:0005886">
    <property type="term" value="C:plasma membrane"/>
    <property type="evidence" value="ECO:0007669"/>
    <property type="project" value="TreeGrafter"/>
</dbReference>
<dbReference type="InterPro" id="IPR029044">
    <property type="entry name" value="Nucleotide-diphossugar_trans"/>
</dbReference>
<dbReference type="SUPFAM" id="SSF53448">
    <property type="entry name" value="Nucleotide-diphospho-sugar transferases"/>
    <property type="match status" value="1"/>
</dbReference>
<evidence type="ECO:0000256" key="7">
    <source>
        <dbReference type="ARBA" id="ARBA00022989"/>
    </source>
</evidence>
<dbReference type="EMBL" id="OBDY01000001">
    <property type="protein sequence ID" value="SNY14292.1"/>
    <property type="molecule type" value="Genomic_DNA"/>
</dbReference>
<keyword evidence="12" id="KW-1185">Reference proteome</keyword>
<feature type="transmembrane region" description="Helical" evidence="9">
    <location>
        <begin position="229"/>
        <end position="253"/>
    </location>
</feature>
<evidence type="ECO:0000256" key="3">
    <source>
        <dbReference type="ARBA" id="ARBA00022676"/>
    </source>
</evidence>
<accession>A0A285FSI9</accession>
<dbReference type="Gene3D" id="3.90.550.10">
    <property type="entry name" value="Spore Coat Polysaccharide Biosynthesis Protein SpsA, Chain A"/>
    <property type="match status" value="1"/>
</dbReference>
<feature type="domain" description="Glycosyltransferase 2-like" evidence="10">
    <location>
        <begin position="6"/>
        <end position="128"/>
    </location>
</feature>
<keyword evidence="2" id="KW-1003">Cell membrane</keyword>
<evidence type="ECO:0000313" key="12">
    <source>
        <dbReference type="Proteomes" id="UP000219612"/>
    </source>
</evidence>
<dbReference type="PANTHER" id="PTHR48090:SF3">
    <property type="entry name" value="UNDECAPRENYL-PHOSPHATE 4-DEOXY-4-FORMAMIDO-L-ARABINOSE TRANSFERASE"/>
    <property type="match status" value="1"/>
</dbReference>
<sequence length="340" mass="37028">MSALISVVAPVYNEGPGVERFVRRLTEVLTGAGLRYELVLVDDGSGDDSWDRIVRQSLLDRRVRGVQLSRNFGKEPAVLAGLEHASGDAVVVIDSDLQHPPTAIPAMVKRWREGAHVVEAVKRNRTGQGLIGRLGGRLFNRAFTGLTKVDLIGATDFRLLSRAALDALLRLPEHSSFFRGTSSWIGFRRSTIEVDIDHREGGGSRWTIRSLFRLAVNGITSFSSAPLHLVTLVGMAFAAFAVLLGAQTLIRWIGGGSVEGFPTVILLLLVMGTFVLLGLGVIGEYLARIHEEVRGRPRYLIQERADGLSVPEEWTARARPPKIRVSAVSASPNTTNGRAP</sequence>
<dbReference type="GO" id="GO:0009103">
    <property type="term" value="P:lipopolysaccharide biosynthetic process"/>
    <property type="evidence" value="ECO:0007669"/>
    <property type="project" value="UniProtKB-KW"/>
</dbReference>
<gene>
    <name evidence="11" type="ORF">SAMN05421748_1011138</name>
</gene>
<dbReference type="InterPro" id="IPR001173">
    <property type="entry name" value="Glyco_trans_2-like"/>
</dbReference>
<dbReference type="GO" id="GO:0016757">
    <property type="term" value="F:glycosyltransferase activity"/>
    <property type="evidence" value="ECO:0007669"/>
    <property type="project" value="UniProtKB-KW"/>
</dbReference>
<comment type="similarity">
    <text evidence="1">Belongs to the glycosyltransferase 2 family.</text>
</comment>
<reference evidence="11 12" key="1">
    <citation type="submission" date="2017-09" db="EMBL/GenBank/DDBJ databases">
        <authorList>
            <person name="Ehlers B."/>
            <person name="Leendertz F.H."/>
        </authorList>
    </citation>
    <scope>NUCLEOTIDE SEQUENCE [LARGE SCALE GENOMIC DNA]</scope>
    <source>
        <strain evidence="11 12">CGMCC 4.6857</strain>
    </source>
</reference>
<dbReference type="Pfam" id="PF00535">
    <property type="entry name" value="Glycos_transf_2"/>
    <property type="match status" value="1"/>
</dbReference>
<dbReference type="InterPro" id="IPR050256">
    <property type="entry name" value="Glycosyltransferase_2"/>
</dbReference>
<evidence type="ECO:0000256" key="1">
    <source>
        <dbReference type="ARBA" id="ARBA00006739"/>
    </source>
</evidence>
<dbReference type="PANTHER" id="PTHR48090">
    <property type="entry name" value="UNDECAPRENYL-PHOSPHATE 4-DEOXY-4-FORMAMIDO-L-ARABINOSE TRANSFERASE-RELATED"/>
    <property type="match status" value="1"/>
</dbReference>
<proteinExistence type="inferred from homology"/>
<dbReference type="Proteomes" id="UP000219612">
    <property type="component" value="Unassembled WGS sequence"/>
</dbReference>
<protein>
    <submittedName>
        <fullName evidence="11">Glycosyltransferase involved in cell wall bisynthesis</fullName>
    </submittedName>
</protein>
<dbReference type="CDD" id="cd04187">
    <property type="entry name" value="DPM1_like_bac"/>
    <property type="match status" value="1"/>
</dbReference>
<evidence type="ECO:0000256" key="6">
    <source>
        <dbReference type="ARBA" id="ARBA00022985"/>
    </source>
</evidence>
<evidence type="ECO:0000256" key="9">
    <source>
        <dbReference type="SAM" id="Phobius"/>
    </source>
</evidence>
<evidence type="ECO:0000256" key="8">
    <source>
        <dbReference type="ARBA" id="ARBA00023136"/>
    </source>
</evidence>
<keyword evidence="7 9" id="KW-1133">Transmembrane helix</keyword>
<keyword evidence="5 9" id="KW-0812">Transmembrane</keyword>
<name>A0A285FSI9_9ACTN</name>